<evidence type="ECO:0000313" key="2">
    <source>
        <dbReference type="Proteomes" id="UP000694251"/>
    </source>
</evidence>
<dbReference type="AlphaFoldDB" id="A0A8T2H4C6"/>
<dbReference type="NCBIfam" id="TIGR01572">
    <property type="entry name" value="A_thl_para_3677"/>
    <property type="match status" value="1"/>
</dbReference>
<proteinExistence type="predicted"/>
<reference evidence="1 2" key="1">
    <citation type="submission" date="2020-12" db="EMBL/GenBank/DDBJ databases">
        <title>Concerted genomic and epigenomic changes stabilize Arabidopsis allopolyploids.</title>
        <authorList>
            <person name="Chen Z."/>
        </authorList>
    </citation>
    <scope>NUCLEOTIDE SEQUENCE [LARGE SCALE GENOMIC DNA]</scope>
    <source>
        <strain evidence="1">As9502</strain>
        <tissue evidence="1">Leaf</tissue>
    </source>
</reference>
<name>A0A8T2H4C6_ARASU</name>
<comment type="caution">
    <text evidence="1">The sequence shown here is derived from an EMBL/GenBank/DDBJ whole genome shotgun (WGS) entry which is preliminary data.</text>
</comment>
<accession>A0A8T2H4C6</accession>
<dbReference type="Pfam" id="PF04776">
    <property type="entry name" value="protein_MS5"/>
    <property type="match status" value="1"/>
</dbReference>
<sequence length="339" mass="39157">MAIWKFIRVTSQYKVVFQSRPKSVRRNIEAPFDEEKMMSWNRVEEDEEYNRAVNHYWRQVALTDGFDVEGIKQPPHPLNYGGMICITVPEEGWWGPPFRREVTLYARFGLHRFNMKEGTKWELDNIIKFNVRTRNLASTFFITLAADRRRQILQVRVDEIKNGSGRLDLVCSIAKVKGDRGEPTNVPTEHPLDFPCCSPMPSWPLDDDDYLQGLYLVEGSDLLDTHWIRLYLELAIERAENNDDPDFSNLVIVKAVIDTAEKEAPLNAKNSILYIVFKGVVVRGVGADVERKAVIKTDFNEQTGFLSIKGVVCRGPQDKRPRTFEEVIRSFRHPKRVAV</sequence>
<dbReference type="PANTHER" id="PTHR31260:SF58">
    <property type="entry name" value="C2 DOMAIN-CONTAINING PROTEIN"/>
    <property type="match status" value="1"/>
</dbReference>
<dbReference type="InterPro" id="IPR006462">
    <property type="entry name" value="MS5"/>
</dbReference>
<gene>
    <name evidence="1" type="ORF">ISN44_As01g013330</name>
</gene>
<protein>
    <submittedName>
        <fullName evidence="1">Protein MS5</fullName>
    </submittedName>
</protein>
<dbReference type="OrthoDB" id="1104743at2759"/>
<evidence type="ECO:0000313" key="1">
    <source>
        <dbReference type="EMBL" id="KAG7654117.1"/>
    </source>
</evidence>
<dbReference type="Proteomes" id="UP000694251">
    <property type="component" value="Chromosome 1"/>
</dbReference>
<organism evidence="1 2">
    <name type="scientific">Arabidopsis suecica</name>
    <name type="common">Swedish thale-cress</name>
    <name type="synonym">Cardaminopsis suecica</name>
    <dbReference type="NCBI Taxonomy" id="45249"/>
    <lineage>
        <taxon>Eukaryota</taxon>
        <taxon>Viridiplantae</taxon>
        <taxon>Streptophyta</taxon>
        <taxon>Embryophyta</taxon>
        <taxon>Tracheophyta</taxon>
        <taxon>Spermatophyta</taxon>
        <taxon>Magnoliopsida</taxon>
        <taxon>eudicotyledons</taxon>
        <taxon>Gunneridae</taxon>
        <taxon>Pentapetalae</taxon>
        <taxon>rosids</taxon>
        <taxon>malvids</taxon>
        <taxon>Brassicales</taxon>
        <taxon>Brassicaceae</taxon>
        <taxon>Camelineae</taxon>
        <taxon>Arabidopsis</taxon>
    </lineage>
</organism>
<keyword evidence="2" id="KW-1185">Reference proteome</keyword>
<dbReference type="EMBL" id="JAEFBJ010000001">
    <property type="protein sequence ID" value="KAG7654117.1"/>
    <property type="molecule type" value="Genomic_DNA"/>
</dbReference>
<dbReference type="PANTHER" id="PTHR31260">
    <property type="entry name" value="CYSTATIN/MONELLIN SUPERFAMILY PROTEIN"/>
    <property type="match status" value="1"/>
</dbReference>